<feature type="non-terminal residue" evidence="1">
    <location>
        <position position="1"/>
    </location>
</feature>
<evidence type="ECO:0000313" key="1">
    <source>
        <dbReference type="EMBL" id="KAJ9128837.1"/>
    </source>
</evidence>
<keyword evidence="2" id="KW-1185">Reference proteome</keyword>
<name>A0ABQ9K817_HEVBR</name>
<accession>A0ABQ9K817</accession>
<gene>
    <name evidence="1" type="ORF">P3X46_034431</name>
</gene>
<dbReference type="PANTHER" id="PTHR11697:SF230">
    <property type="entry name" value="ZINC FINGER, MYM DOMAIN CONTAINING 1"/>
    <property type="match status" value="1"/>
</dbReference>
<dbReference type="Proteomes" id="UP001174677">
    <property type="component" value="Unassembled WGS sequence"/>
</dbReference>
<protein>
    <submittedName>
        <fullName evidence="1">Uncharacterized protein</fullName>
    </submittedName>
</protein>
<dbReference type="EMBL" id="JARPOI010000370">
    <property type="protein sequence ID" value="KAJ9128837.1"/>
    <property type="molecule type" value="Genomic_DNA"/>
</dbReference>
<dbReference type="PANTHER" id="PTHR11697">
    <property type="entry name" value="GENERAL TRANSCRIPTION FACTOR 2-RELATED ZINC FINGER PROTEIN"/>
    <property type="match status" value="1"/>
</dbReference>
<reference evidence="1 2" key="1">
    <citation type="journal article" date="2023" name="Plant Biotechnol. J.">
        <title>Chromosome-level wild Hevea brasiliensis genome provides new tools for genomic-assisted breeding and valuable loci to elevate rubber yield.</title>
        <authorList>
            <person name="Cheng H."/>
            <person name="Song X."/>
            <person name="Hu Y."/>
            <person name="Wu T."/>
            <person name="Yang Q."/>
            <person name="An Z."/>
            <person name="Feng S."/>
            <person name="Deng Z."/>
            <person name="Wu W."/>
            <person name="Zeng X."/>
            <person name="Tu M."/>
            <person name="Wang X."/>
            <person name="Huang H."/>
        </authorList>
    </citation>
    <scope>NUCLEOTIDE SEQUENCE [LARGE SCALE GENOMIC DNA]</scope>
    <source>
        <strain evidence="1">MT/VB/25A 57/8</strain>
    </source>
</reference>
<proteinExistence type="predicted"/>
<organism evidence="1 2">
    <name type="scientific">Hevea brasiliensis</name>
    <name type="common">Para rubber tree</name>
    <name type="synonym">Siphonia brasiliensis</name>
    <dbReference type="NCBI Taxonomy" id="3981"/>
    <lineage>
        <taxon>Eukaryota</taxon>
        <taxon>Viridiplantae</taxon>
        <taxon>Streptophyta</taxon>
        <taxon>Embryophyta</taxon>
        <taxon>Tracheophyta</taxon>
        <taxon>Spermatophyta</taxon>
        <taxon>Magnoliopsida</taxon>
        <taxon>eudicotyledons</taxon>
        <taxon>Gunneridae</taxon>
        <taxon>Pentapetalae</taxon>
        <taxon>rosids</taxon>
        <taxon>fabids</taxon>
        <taxon>Malpighiales</taxon>
        <taxon>Euphorbiaceae</taxon>
        <taxon>Crotonoideae</taxon>
        <taxon>Micrandreae</taxon>
        <taxon>Hevea</taxon>
    </lineage>
</organism>
<dbReference type="InterPro" id="IPR055298">
    <property type="entry name" value="AtLOH3-like"/>
</dbReference>
<evidence type="ECO:0000313" key="2">
    <source>
        <dbReference type="Proteomes" id="UP001174677"/>
    </source>
</evidence>
<comment type="caution">
    <text evidence="1">The sequence shown here is derived from an EMBL/GenBank/DDBJ whole genome shotgun (WGS) entry which is preliminary data.</text>
</comment>
<sequence>NGSDNPQKAEAIYLLDIMNRFEFVFVLHLMKKILGITHELSQVLQRRNQDIINAMNLVKVSKFVLDMEDVYVTRGRSRCRSEEITNLHHYHVMLFLNTNFLLCMVFLNPKDSFSAFNTSKLIQLAKFCPCEFSPVALIELECQLENFVFDMHMDKKFSEVSGIGGLAEKMVATKKTYYFSFGIFVNQIIINLASCYSHSGKSFFCNEYL</sequence>